<feature type="non-terminal residue" evidence="1">
    <location>
        <position position="1"/>
    </location>
</feature>
<dbReference type="EMBL" id="CAJNNW010029412">
    <property type="protein sequence ID" value="CAE8700177.1"/>
    <property type="molecule type" value="Genomic_DNA"/>
</dbReference>
<evidence type="ECO:0000313" key="1">
    <source>
        <dbReference type="EMBL" id="CAE8700177.1"/>
    </source>
</evidence>
<sequence length="255" mass="28444">YITYSFNVDSCEEPQEPVPVGGRGKIRPPLAGAAWGDVLVKEAEAQRLASVPKRFNEVLAQQRREAAAAGSRQASRGMELVSGQLEFVLDEADGALWLVNATRLRCRYLPEAADQEVGGTREEEEVMKFFEEDEFAAQMKDHEVSMSRLKKRFGGDPGVACGGRGALAITVSDADRFAGVKAPSHLVNYYDEEEKMLRYYVDEVRALTIPREKKWVEGTRAVGLACWFRRWVRGVRGRPTVRSGPRQSSAIQFTS</sequence>
<reference evidence="1" key="1">
    <citation type="submission" date="2021-02" db="EMBL/GenBank/DDBJ databases">
        <authorList>
            <person name="Dougan E. K."/>
            <person name="Rhodes N."/>
            <person name="Thang M."/>
            <person name="Chan C."/>
        </authorList>
    </citation>
    <scope>NUCLEOTIDE SEQUENCE</scope>
</reference>
<comment type="caution">
    <text evidence="1">The sequence shown here is derived from an EMBL/GenBank/DDBJ whole genome shotgun (WGS) entry which is preliminary data.</text>
</comment>
<accession>A0A813KBV1</accession>
<organism evidence="1 2">
    <name type="scientific">Polarella glacialis</name>
    <name type="common">Dinoflagellate</name>
    <dbReference type="NCBI Taxonomy" id="89957"/>
    <lineage>
        <taxon>Eukaryota</taxon>
        <taxon>Sar</taxon>
        <taxon>Alveolata</taxon>
        <taxon>Dinophyceae</taxon>
        <taxon>Suessiales</taxon>
        <taxon>Suessiaceae</taxon>
        <taxon>Polarella</taxon>
    </lineage>
</organism>
<name>A0A813KBV1_POLGL</name>
<dbReference type="AlphaFoldDB" id="A0A813KBV1"/>
<gene>
    <name evidence="1" type="ORF">PGLA2088_LOCUS31488</name>
</gene>
<evidence type="ECO:0000313" key="2">
    <source>
        <dbReference type="Proteomes" id="UP000626109"/>
    </source>
</evidence>
<protein>
    <submittedName>
        <fullName evidence="1">Uncharacterized protein</fullName>
    </submittedName>
</protein>
<proteinExistence type="predicted"/>
<dbReference type="Proteomes" id="UP000626109">
    <property type="component" value="Unassembled WGS sequence"/>
</dbReference>